<evidence type="ECO:0000313" key="1">
    <source>
        <dbReference type="EMBL" id="EDR01916.1"/>
    </source>
</evidence>
<sequence length="236" mass="26514">MSNVPIGKFASELETHGVKMRLHLCIAQSHLPLLSGCPEASAFRAPLHPQERSGSQDRSYDALAHLRLHHLPYDSAHSPYRWLEYVTEAPLGVDVPWAVTSVLHIAIVKSWVPRICNKARVDLGRLGDGWVLLPRQEQVIFCSLLHFFGIVRVQLNPAMNSTITALTNRESLTCPAFKFGRYIVHDNSGSGGMPRCTCHVPLASPSKFYNSKKRFCEDNLVQAVNKRYERTQEQTA</sequence>
<reference evidence="1 2" key="1">
    <citation type="journal article" date="2008" name="Nature">
        <title>The genome of Laccaria bicolor provides insights into mycorrhizal symbiosis.</title>
        <authorList>
            <person name="Martin F."/>
            <person name="Aerts A."/>
            <person name="Ahren D."/>
            <person name="Brun A."/>
            <person name="Danchin E.G.J."/>
            <person name="Duchaussoy F."/>
            <person name="Gibon J."/>
            <person name="Kohler A."/>
            <person name="Lindquist E."/>
            <person name="Pereda V."/>
            <person name="Salamov A."/>
            <person name="Shapiro H.J."/>
            <person name="Wuyts J."/>
            <person name="Blaudez D."/>
            <person name="Buee M."/>
            <person name="Brokstein P."/>
            <person name="Canbaeck B."/>
            <person name="Cohen D."/>
            <person name="Courty P.E."/>
            <person name="Coutinho P.M."/>
            <person name="Delaruelle C."/>
            <person name="Detter J.C."/>
            <person name="Deveau A."/>
            <person name="DiFazio S."/>
            <person name="Duplessis S."/>
            <person name="Fraissinet-Tachet L."/>
            <person name="Lucic E."/>
            <person name="Frey-Klett P."/>
            <person name="Fourrey C."/>
            <person name="Feussner I."/>
            <person name="Gay G."/>
            <person name="Grimwood J."/>
            <person name="Hoegger P.J."/>
            <person name="Jain P."/>
            <person name="Kilaru S."/>
            <person name="Labbe J."/>
            <person name="Lin Y.C."/>
            <person name="Legue V."/>
            <person name="Le Tacon F."/>
            <person name="Marmeisse R."/>
            <person name="Melayah D."/>
            <person name="Montanini B."/>
            <person name="Muratet M."/>
            <person name="Nehls U."/>
            <person name="Niculita-Hirzel H."/>
            <person name="Oudot-Le Secq M.P."/>
            <person name="Peter M."/>
            <person name="Quesneville H."/>
            <person name="Rajashekar B."/>
            <person name="Reich M."/>
            <person name="Rouhier N."/>
            <person name="Schmutz J."/>
            <person name="Yin T."/>
            <person name="Chalot M."/>
            <person name="Henrissat B."/>
            <person name="Kuees U."/>
            <person name="Lucas S."/>
            <person name="Van de Peer Y."/>
            <person name="Podila G.K."/>
            <person name="Polle A."/>
            <person name="Pukkila P.J."/>
            <person name="Richardson P.M."/>
            <person name="Rouze P."/>
            <person name="Sanders I.R."/>
            <person name="Stajich J.E."/>
            <person name="Tunlid A."/>
            <person name="Tuskan G."/>
            <person name="Grigoriev I.V."/>
        </authorList>
    </citation>
    <scope>NUCLEOTIDE SEQUENCE [LARGE SCALE GENOMIC DNA]</scope>
    <source>
        <strain evidence="2">S238N-H82 / ATCC MYA-4686</strain>
    </source>
</reference>
<name>B0DTV8_LACBS</name>
<dbReference type="HOGENOM" id="CLU_1175606_0_0_1"/>
<gene>
    <name evidence="1" type="ORF">LACBIDRAFT_332724</name>
</gene>
<dbReference type="GeneID" id="6083054"/>
<dbReference type="Proteomes" id="UP000001194">
    <property type="component" value="Unassembled WGS sequence"/>
</dbReference>
<proteinExistence type="predicted"/>
<evidence type="ECO:0000313" key="2">
    <source>
        <dbReference type="Proteomes" id="UP000001194"/>
    </source>
</evidence>
<organism evidence="2">
    <name type="scientific">Laccaria bicolor (strain S238N-H82 / ATCC MYA-4686)</name>
    <name type="common">Bicoloured deceiver</name>
    <name type="synonym">Laccaria laccata var. bicolor</name>
    <dbReference type="NCBI Taxonomy" id="486041"/>
    <lineage>
        <taxon>Eukaryota</taxon>
        <taxon>Fungi</taxon>
        <taxon>Dikarya</taxon>
        <taxon>Basidiomycota</taxon>
        <taxon>Agaricomycotina</taxon>
        <taxon>Agaricomycetes</taxon>
        <taxon>Agaricomycetidae</taxon>
        <taxon>Agaricales</taxon>
        <taxon>Agaricineae</taxon>
        <taxon>Hydnangiaceae</taxon>
        <taxon>Laccaria</taxon>
    </lineage>
</organism>
<dbReference type="InParanoid" id="B0DTV8"/>
<keyword evidence="2" id="KW-1185">Reference proteome</keyword>
<dbReference type="AlphaFoldDB" id="B0DTV8"/>
<dbReference type="EMBL" id="DS547134">
    <property type="protein sequence ID" value="EDR01916.1"/>
    <property type="molecule type" value="Genomic_DNA"/>
</dbReference>
<dbReference type="KEGG" id="lbc:LACBIDRAFT_332724"/>
<protein>
    <submittedName>
        <fullName evidence="1">Predicted protein</fullName>
    </submittedName>
</protein>
<accession>B0DTV8</accession>
<dbReference type="RefSeq" id="XP_001887307.1">
    <property type="nucleotide sequence ID" value="XM_001887272.1"/>
</dbReference>
<dbReference type="OrthoDB" id="10403748at2759"/>